<feature type="region of interest" description="Disordered" evidence="1">
    <location>
        <begin position="110"/>
        <end position="129"/>
    </location>
</feature>
<evidence type="ECO:0000256" key="1">
    <source>
        <dbReference type="SAM" id="MobiDB-lite"/>
    </source>
</evidence>
<evidence type="ECO:0000313" key="2">
    <source>
        <dbReference type="EMBL" id="OBA86770.1"/>
    </source>
</evidence>
<accession>A0A1A0MMY1</accession>
<feature type="region of interest" description="Disordered" evidence="1">
    <location>
        <begin position="143"/>
        <end position="170"/>
    </location>
</feature>
<name>A0A1A0MMY1_MYCMU</name>
<reference evidence="2 3" key="1">
    <citation type="submission" date="2016-06" db="EMBL/GenBank/DDBJ databases">
        <authorList>
            <person name="Kjaerup R.B."/>
            <person name="Dalgaard T.S."/>
            <person name="Juul-Madsen H.R."/>
        </authorList>
    </citation>
    <scope>NUCLEOTIDE SEQUENCE [LARGE SCALE GENOMIC DNA]</scope>
    <source>
        <strain evidence="2 3">1199456.5</strain>
    </source>
</reference>
<protein>
    <recommendedName>
        <fullName evidence="4">Helix-turn-helix domain-containing protein</fullName>
    </recommendedName>
</protein>
<evidence type="ECO:0000313" key="3">
    <source>
        <dbReference type="Proteomes" id="UP000093962"/>
    </source>
</evidence>
<dbReference type="AlphaFoldDB" id="A0A1A0MMY1"/>
<evidence type="ECO:0008006" key="4">
    <source>
        <dbReference type="Google" id="ProtNLM"/>
    </source>
</evidence>
<dbReference type="EMBL" id="LZSF01000136">
    <property type="protein sequence ID" value="OBA86770.1"/>
    <property type="molecule type" value="Genomic_DNA"/>
</dbReference>
<dbReference type="Proteomes" id="UP000093962">
    <property type="component" value="Unassembled WGS sequence"/>
</dbReference>
<organism evidence="2 3">
    <name type="scientific">Mycolicibacterium mucogenicum</name>
    <name type="common">Mycobacterium mucogenicum</name>
    <dbReference type="NCBI Taxonomy" id="56689"/>
    <lineage>
        <taxon>Bacteria</taxon>
        <taxon>Bacillati</taxon>
        <taxon>Actinomycetota</taxon>
        <taxon>Actinomycetes</taxon>
        <taxon>Mycobacteriales</taxon>
        <taxon>Mycobacteriaceae</taxon>
        <taxon>Mycolicibacterium</taxon>
    </lineage>
</organism>
<gene>
    <name evidence="2" type="ORF">A5642_22085</name>
</gene>
<sequence>MTDTPPAFDKFGWLKTLLSDAALTDKDFRLAVLIGVTYTSKSGTGWAVELDALAAKLPGGLSRRRLIDALKRLTDRGYLVETSRSGGGRGMTARRSFDLGKPLTPASGVYAETPDASVRNPGQQRPKPLTAASHEIAADQVGQPPTGISTGISAGGAQVADDPEPSRYCSDHPNGTTEPCWACGQANNEHKAWRAREPERKSAAAQKRAAARADCAFCDDDGQIDLGDSVYVCDHTTAMARFKAQADAIAAAG</sequence>
<dbReference type="OrthoDB" id="4753266at2"/>
<dbReference type="RefSeq" id="WP_064859271.1">
    <property type="nucleotide sequence ID" value="NZ_LZSF01000136.1"/>
</dbReference>
<comment type="caution">
    <text evidence="2">The sequence shown here is derived from an EMBL/GenBank/DDBJ whole genome shotgun (WGS) entry which is preliminary data.</text>
</comment>
<proteinExistence type="predicted"/>